<dbReference type="AlphaFoldDB" id="A0A2N9WVF4"/>
<proteinExistence type="inferred from homology"/>
<evidence type="ECO:0000256" key="1">
    <source>
        <dbReference type="ARBA" id="ARBA00004167"/>
    </source>
</evidence>
<evidence type="ECO:0000313" key="10">
    <source>
        <dbReference type="Proteomes" id="UP000231293"/>
    </source>
</evidence>
<dbReference type="PANTHER" id="PTHR30093">
    <property type="entry name" value="GENERAL SECRETION PATHWAY PROTEIN G"/>
    <property type="match status" value="1"/>
</dbReference>
<dbReference type="GO" id="GO:0009289">
    <property type="term" value="C:pilus"/>
    <property type="evidence" value="ECO:0007669"/>
    <property type="project" value="InterPro"/>
</dbReference>
<evidence type="ECO:0000256" key="7">
    <source>
        <dbReference type="ARBA" id="ARBA00023157"/>
    </source>
</evidence>
<dbReference type="SUPFAM" id="SSF54523">
    <property type="entry name" value="Pili subunits"/>
    <property type="match status" value="1"/>
</dbReference>
<organism evidence="9 10">
    <name type="scientific">Snodgrassella alvi</name>
    <dbReference type="NCBI Taxonomy" id="1196083"/>
    <lineage>
        <taxon>Bacteria</taxon>
        <taxon>Pseudomonadati</taxon>
        <taxon>Pseudomonadota</taxon>
        <taxon>Betaproteobacteria</taxon>
        <taxon>Neisseriales</taxon>
        <taxon>Neisseriaceae</taxon>
        <taxon>Snodgrassella</taxon>
    </lineage>
</organism>
<protein>
    <recommendedName>
        <fullName evidence="11">Prepilin-type N-terminal cleavage/methylation domain-containing protein</fullName>
    </recommendedName>
</protein>
<comment type="caution">
    <text evidence="9">The sequence shown here is derived from an EMBL/GenBank/DDBJ whole genome shotgun (WGS) entry which is preliminary data.</text>
</comment>
<dbReference type="EMBL" id="MDVB01000038">
    <property type="protein sequence ID" value="PIT17150.1"/>
    <property type="molecule type" value="Genomic_DNA"/>
</dbReference>
<name>A0A2N9WVF4_9NEIS</name>
<keyword evidence="3" id="KW-0488">Methylation</keyword>
<keyword evidence="5 8" id="KW-1133">Transmembrane helix</keyword>
<dbReference type="InterPro" id="IPR001082">
    <property type="entry name" value="Pilin"/>
</dbReference>
<evidence type="ECO:0000256" key="8">
    <source>
        <dbReference type="SAM" id="Phobius"/>
    </source>
</evidence>
<comment type="similarity">
    <text evidence="2">Belongs to the N-Me-Phe pilin family.</text>
</comment>
<accession>A0A2N9WVF4</accession>
<dbReference type="InterPro" id="IPR045584">
    <property type="entry name" value="Pilin-like"/>
</dbReference>
<dbReference type="Pfam" id="PF07963">
    <property type="entry name" value="N_methyl"/>
    <property type="match status" value="1"/>
</dbReference>
<keyword evidence="7" id="KW-1015">Disulfide bond</keyword>
<dbReference type="Pfam" id="PF00114">
    <property type="entry name" value="Pilin"/>
    <property type="match status" value="1"/>
</dbReference>
<feature type="transmembrane region" description="Helical" evidence="8">
    <location>
        <begin position="6"/>
        <end position="26"/>
    </location>
</feature>
<gene>
    <name evidence="9" type="ORF">BGI32_03165</name>
</gene>
<comment type="subcellular location">
    <subcellularLocation>
        <location evidence="1">Membrane</location>
        <topology evidence="1">Single-pass membrane protein</topology>
    </subcellularLocation>
</comment>
<evidence type="ECO:0000256" key="5">
    <source>
        <dbReference type="ARBA" id="ARBA00022989"/>
    </source>
</evidence>
<dbReference type="GO" id="GO:0007155">
    <property type="term" value="P:cell adhesion"/>
    <property type="evidence" value="ECO:0007669"/>
    <property type="project" value="InterPro"/>
</dbReference>
<keyword evidence="4 8" id="KW-0812">Transmembrane</keyword>
<dbReference type="Gene3D" id="3.30.700.10">
    <property type="entry name" value="Glycoprotein, Type 4 Pilin"/>
    <property type="match status" value="1"/>
</dbReference>
<keyword evidence="6 8" id="KW-0472">Membrane</keyword>
<evidence type="ECO:0000313" key="9">
    <source>
        <dbReference type="EMBL" id="PIT17150.1"/>
    </source>
</evidence>
<dbReference type="NCBIfam" id="TIGR02532">
    <property type="entry name" value="IV_pilin_GFxxxE"/>
    <property type="match status" value="1"/>
</dbReference>
<evidence type="ECO:0008006" key="11">
    <source>
        <dbReference type="Google" id="ProtNLM"/>
    </source>
</evidence>
<evidence type="ECO:0000256" key="4">
    <source>
        <dbReference type="ARBA" id="ARBA00022692"/>
    </source>
</evidence>
<reference evidence="9 10" key="1">
    <citation type="journal article" date="2017" name="MBio">
        <title>Type VI secretion-mediated competition in the bee gut microbiome.</title>
        <authorList>
            <person name="Steele M.I."/>
            <person name="Kwong W.K."/>
            <person name="Powell J.E."/>
            <person name="Whiteley M."/>
            <person name="Moran N.A."/>
        </authorList>
    </citation>
    <scope>NUCLEOTIDE SEQUENCE [LARGE SCALE GENOMIC DNA]</scope>
    <source>
        <strain evidence="9 10">App2-2</strain>
    </source>
</reference>
<dbReference type="GO" id="GO:0016020">
    <property type="term" value="C:membrane"/>
    <property type="evidence" value="ECO:0007669"/>
    <property type="project" value="UniProtKB-SubCell"/>
</dbReference>
<dbReference type="InterPro" id="IPR012902">
    <property type="entry name" value="N_methyl_site"/>
</dbReference>
<evidence type="ECO:0000256" key="6">
    <source>
        <dbReference type="ARBA" id="ARBA00023136"/>
    </source>
</evidence>
<dbReference type="PANTHER" id="PTHR30093:SF44">
    <property type="entry name" value="TYPE II SECRETION SYSTEM CORE PROTEIN G"/>
    <property type="match status" value="1"/>
</dbReference>
<evidence type="ECO:0000256" key="3">
    <source>
        <dbReference type="ARBA" id="ARBA00022481"/>
    </source>
</evidence>
<dbReference type="Proteomes" id="UP000231293">
    <property type="component" value="Unassembled WGS sequence"/>
</dbReference>
<evidence type="ECO:0000256" key="2">
    <source>
        <dbReference type="ARBA" id="ARBA00005233"/>
    </source>
</evidence>
<sequence>MGFTLIELLIVVAIIGILAAIVVPSYQNNVTKAQLTRAYYELKASTTAIDTIIATGHVPTMSRSLDGQYVNGKLYEFIGVDSNNIDSNILSSLHFISDQDTVRGLSATLGNNVSTAISGTIINLERSESGTWICHIEPHGSDAENYSRYAISNCSITTN</sequence>